<dbReference type="SUPFAM" id="SSF52172">
    <property type="entry name" value="CheY-like"/>
    <property type="match status" value="1"/>
</dbReference>
<evidence type="ECO:0000256" key="6">
    <source>
        <dbReference type="PROSITE-ProRule" id="PRU00169"/>
    </source>
</evidence>
<gene>
    <name evidence="10" type="ORF">F7D14_15835</name>
</gene>
<dbReference type="PANTHER" id="PTHR48111">
    <property type="entry name" value="REGULATOR OF RPOS"/>
    <property type="match status" value="1"/>
</dbReference>
<dbReference type="Proteomes" id="UP000422569">
    <property type="component" value="Chromosome"/>
</dbReference>
<dbReference type="GO" id="GO:0000156">
    <property type="term" value="F:phosphorelay response regulator activity"/>
    <property type="evidence" value="ECO:0007669"/>
    <property type="project" value="TreeGrafter"/>
</dbReference>
<dbReference type="InterPro" id="IPR011006">
    <property type="entry name" value="CheY-like_superfamily"/>
</dbReference>
<keyword evidence="2" id="KW-0902">Two-component regulatory system</keyword>
<dbReference type="PANTHER" id="PTHR48111:SF4">
    <property type="entry name" value="DNA-BINDING DUAL TRANSCRIPTIONAL REGULATOR OMPR"/>
    <property type="match status" value="1"/>
</dbReference>
<dbReference type="PROSITE" id="PS50110">
    <property type="entry name" value="RESPONSE_REGULATORY"/>
    <property type="match status" value="1"/>
</dbReference>
<dbReference type="SUPFAM" id="SSF46894">
    <property type="entry name" value="C-terminal effector domain of the bipartite response regulators"/>
    <property type="match status" value="1"/>
</dbReference>
<protein>
    <submittedName>
        <fullName evidence="10">Response regulator transcription factor</fullName>
    </submittedName>
</protein>
<evidence type="ECO:0000256" key="3">
    <source>
        <dbReference type="ARBA" id="ARBA00023015"/>
    </source>
</evidence>
<dbReference type="GO" id="GO:0032993">
    <property type="term" value="C:protein-DNA complex"/>
    <property type="evidence" value="ECO:0007669"/>
    <property type="project" value="TreeGrafter"/>
</dbReference>
<evidence type="ECO:0000259" key="8">
    <source>
        <dbReference type="PROSITE" id="PS50110"/>
    </source>
</evidence>
<dbReference type="PROSITE" id="PS51755">
    <property type="entry name" value="OMPR_PHOB"/>
    <property type="match status" value="1"/>
</dbReference>
<dbReference type="InterPro" id="IPR016032">
    <property type="entry name" value="Sig_transdc_resp-reg_C-effctor"/>
</dbReference>
<feature type="domain" description="Response regulatory" evidence="8">
    <location>
        <begin position="22"/>
        <end position="139"/>
    </location>
</feature>
<dbReference type="GO" id="GO:0000976">
    <property type="term" value="F:transcription cis-regulatory region binding"/>
    <property type="evidence" value="ECO:0007669"/>
    <property type="project" value="TreeGrafter"/>
</dbReference>
<keyword evidence="11" id="KW-1185">Reference proteome</keyword>
<evidence type="ECO:0000256" key="1">
    <source>
        <dbReference type="ARBA" id="ARBA00022553"/>
    </source>
</evidence>
<feature type="domain" description="OmpR/PhoB-type" evidence="9">
    <location>
        <begin position="149"/>
        <end position="246"/>
    </location>
</feature>
<dbReference type="GO" id="GO:0006355">
    <property type="term" value="P:regulation of DNA-templated transcription"/>
    <property type="evidence" value="ECO:0007669"/>
    <property type="project" value="InterPro"/>
</dbReference>
<evidence type="ECO:0000313" key="10">
    <source>
        <dbReference type="EMBL" id="QGM98809.1"/>
    </source>
</evidence>
<dbReference type="CDD" id="cd00383">
    <property type="entry name" value="trans_reg_C"/>
    <property type="match status" value="1"/>
</dbReference>
<dbReference type="GO" id="GO:0005829">
    <property type="term" value="C:cytosol"/>
    <property type="evidence" value="ECO:0007669"/>
    <property type="project" value="TreeGrafter"/>
</dbReference>
<dbReference type="InterPro" id="IPR036388">
    <property type="entry name" value="WH-like_DNA-bd_sf"/>
</dbReference>
<dbReference type="SMART" id="SM00862">
    <property type="entry name" value="Trans_reg_C"/>
    <property type="match status" value="1"/>
</dbReference>
<dbReference type="Gene3D" id="3.40.50.2300">
    <property type="match status" value="1"/>
</dbReference>
<evidence type="ECO:0000313" key="11">
    <source>
        <dbReference type="Proteomes" id="UP000422569"/>
    </source>
</evidence>
<keyword evidence="3" id="KW-0805">Transcription regulation</keyword>
<sequence>MSGSATAAPARASPAAIAKGAHILIVDDDKRIRILLSRYLIREGYLVSAASNAREASERLRDFLFDLIVLDVMMPGESGTQFAARLREGPEPLRSAPILMLTALHETANRVEGLEAGVDDYLAKPFDPRELSLRIASILRRSRRPGAQDPVARFGSFAFDSARGELTRAGEAVRLTSRERDLMQTLVEHAGAIVSRQTLSNRASEQKAAERTVDVEIARLRRKIEADPNAPRHLQTVRGQGYRLVVDASRATRM</sequence>
<proteinExistence type="predicted"/>
<keyword evidence="1 6" id="KW-0597">Phosphoprotein</keyword>
<organism evidence="10 11">
    <name type="scientific">Methylocystis parvus</name>
    <dbReference type="NCBI Taxonomy" id="134"/>
    <lineage>
        <taxon>Bacteria</taxon>
        <taxon>Pseudomonadati</taxon>
        <taxon>Pseudomonadota</taxon>
        <taxon>Alphaproteobacteria</taxon>
        <taxon>Hyphomicrobiales</taxon>
        <taxon>Methylocystaceae</taxon>
        <taxon>Methylocystis</taxon>
    </lineage>
</organism>
<dbReference type="RefSeq" id="WP_016918664.1">
    <property type="nucleotide sequence ID" value="NZ_CP044331.1"/>
</dbReference>
<dbReference type="Pfam" id="PF00486">
    <property type="entry name" value="Trans_reg_C"/>
    <property type="match status" value="1"/>
</dbReference>
<dbReference type="KEGG" id="mpar:F7D14_15835"/>
<evidence type="ECO:0000256" key="7">
    <source>
        <dbReference type="PROSITE-ProRule" id="PRU01091"/>
    </source>
</evidence>
<dbReference type="CDD" id="cd17574">
    <property type="entry name" value="REC_OmpR"/>
    <property type="match status" value="1"/>
</dbReference>
<dbReference type="EMBL" id="CP044331">
    <property type="protein sequence ID" value="QGM98809.1"/>
    <property type="molecule type" value="Genomic_DNA"/>
</dbReference>
<name>A0A6B8MB40_9HYPH</name>
<keyword evidence="5" id="KW-0804">Transcription</keyword>
<evidence type="ECO:0000256" key="5">
    <source>
        <dbReference type="ARBA" id="ARBA00023163"/>
    </source>
</evidence>
<dbReference type="AlphaFoldDB" id="A0A6B8MB40"/>
<dbReference type="Pfam" id="PF00072">
    <property type="entry name" value="Response_reg"/>
    <property type="match status" value="1"/>
</dbReference>
<accession>A0A6B8MB40</accession>
<dbReference type="Gene3D" id="6.10.250.690">
    <property type="match status" value="1"/>
</dbReference>
<dbReference type="Gene3D" id="1.10.10.10">
    <property type="entry name" value="Winged helix-like DNA-binding domain superfamily/Winged helix DNA-binding domain"/>
    <property type="match status" value="1"/>
</dbReference>
<evidence type="ECO:0000256" key="4">
    <source>
        <dbReference type="ARBA" id="ARBA00023125"/>
    </source>
</evidence>
<feature type="modified residue" description="4-aspartylphosphate" evidence="6">
    <location>
        <position position="71"/>
    </location>
</feature>
<dbReference type="InterPro" id="IPR001789">
    <property type="entry name" value="Sig_transdc_resp-reg_receiver"/>
</dbReference>
<dbReference type="InterPro" id="IPR039420">
    <property type="entry name" value="WalR-like"/>
</dbReference>
<feature type="DNA-binding region" description="OmpR/PhoB-type" evidence="7">
    <location>
        <begin position="149"/>
        <end position="246"/>
    </location>
</feature>
<reference evidence="10 11" key="1">
    <citation type="submission" date="2019-09" db="EMBL/GenBank/DDBJ databases">
        <title>Isolation and complete genome sequencing of Methylocystis species.</title>
        <authorList>
            <person name="Rumah B.L."/>
            <person name="Stead C.E."/>
            <person name="Stevens B.C."/>
            <person name="Minton N.P."/>
            <person name="Grosse-Honebrink A."/>
            <person name="Zhang Y."/>
        </authorList>
    </citation>
    <scope>NUCLEOTIDE SEQUENCE [LARGE SCALE GENOMIC DNA]</scope>
    <source>
        <strain evidence="10 11">BRCS2</strain>
    </source>
</reference>
<evidence type="ECO:0000259" key="9">
    <source>
        <dbReference type="PROSITE" id="PS51755"/>
    </source>
</evidence>
<dbReference type="InterPro" id="IPR001867">
    <property type="entry name" value="OmpR/PhoB-type_DNA-bd"/>
</dbReference>
<evidence type="ECO:0000256" key="2">
    <source>
        <dbReference type="ARBA" id="ARBA00023012"/>
    </source>
</evidence>
<dbReference type="SMART" id="SM00448">
    <property type="entry name" value="REC"/>
    <property type="match status" value="1"/>
</dbReference>
<keyword evidence="4 7" id="KW-0238">DNA-binding</keyword>